<sequence length="91" mass="9920">MNRTELVAAMAEKTQLSKKDAEAALKAFIDVVSEEMKKGEKVQLVGFGTFEVSERAAREGRNPQTGETMTIAASKTPKFKAGKALKDMVNE</sequence>
<dbReference type="GO" id="GO:0030527">
    <property type="term" value="F:structural constituent of chromatin"/>
    <property type="evidence" value="ECO:0007669"/>
    <property type="project" value="InterPro"/>
</dbReference>
<dbReference type="PRINTS" id="PR01727">
    <property type="entry name" value="DNABINDINGHU"/>
</dbReference>
<proteinExistence type="inferred from homology"/>
<dbReference type="Pfam" id="PF00216">
    <property type="entry name" value="Bac_DNA_binding"/>
    <property type="match status" value="1"/>
</dbReference>
<organism evidence="5 6">
    <name type="scientific">Candidatus Blautia pullicola</name>
    <dbReference type="NCBI Taxonomy" id="2838498"/>
    <lineage>
        <taxon>Bacteria</taxon>
        <taxon>Bacillati</taxon>
        <taxon>Bacillota</taxon>
        <taxon>Clostridia</taxon>
        <taxon>Lachnospirales</taxon>
        <taxon>Lachnospiraceae</taxon>
        <taxon>Blautia</taxon>
    </lineage>
</organism>
<dbReference type="GO" id="GO:0005829">
    <property type="term" value="C:cytosol"/>
    <property type="evidence" value="ECO:0007669"/>
    <property type="project" value="UniProtKB-ARBA"/>
</dbReference>
<accession>A0A9D2JST2</accession>
<dbReference type="SMART" id="SM00411">
    <property type="entry name" value="BHL"/>
    <property type="match status" value="1"/>
</dbReference>
<dbReference type="PANTHER" id="PTHR33175">
    <property type="entry name" value="DNA-BINDING PROTEIN HU"/>
    <property type="match status" value="1"/>
</dbReference>
<dbReference type="InterPro" id="IPR000119">
    <property type="entry name" value="Hist_DNA-bd"/>
</dbReference>
<comment type="similarity">
    <text evidence="1 4">Belongs to the bacterial histone-like protein family.</text>
</comment>
<dbReference type="Proteomes" id="UP000824056">
    <property type="component" value="Unassembled WGS sequence"/>
</dbReference>
<dbReference type="GO" id="GO:1990178">
    <property type="term" value="C:HU-DNA complex"/>
    <property type="evidence" value="ECO:0007669"/>
    <property type="project" value="UniProtKB-ARBA"/>
</dbReference>
<comment type="caution">
    <text evidence="5">The sequence shown here is derived from an EMBL/GenBank/DDBJ whole genome shotgun (WGS) entry which is preliminary data.</text>
</comment>
<dbReference type="PROSITE" id="PS00045">
    <property type="entry name" value="HISTONE_LIKE"/>
    <property type="match status" value="1"/>
</dbReference>
<evidence type="ECO:0000256" key="2">
    <source>
        <dbReference type="ARBA" id="ARBA00023067"/>
    </source>
</evidence>
<dbReference type="CDD" id="cd13831">
    <property type="entry name" value="HU"/>
    <property type="match status" value="1"/>
</dbReference>
<dbReference type="GO" id="GO:0003677">
    <property type="term" value="F:DNA binding"/>
    <property type="evidence" value="ECO:0007669"/>
    <property type="project" value="UniProtKB-KW"/>
</dbReference>
<reference evidence="5" key="2">
    <citation type="submission" date="2021-04" db="EMBL/GenBank/DDBJ databases">
        <authorList>
            <person name="Gilroy R."/>
        </authorList>
    </citation>
    <scope>NUCLEOTIDE SEQUENCE</scope>
    <source>
        <strain evidence="5">1068</strain>
    </source>
</reference>
<reference evidence="5" key="1">
    <citation type="journal article" date="2021" name="PeerJ">
        <title>Extensive microbial diversity within the chicken gut microbiome revealed by metagenomics and culture.</title>
        <authorList>
            <person name="Gilroy R."/>
            <person name="Ravi A."/>
            <person name="Getino M."/>
            <person name="Pursley I."/>
            <person name="Horton D.L."/>
            <person name="Alikhan N.F."/>
            <person name="Baker D."/>
            <person name="Gharbi K."/>
            <person name="Hall N."/>
            <person name="Watson M."/>
            <person name="Adriaenssens E.M."/>
            <person name="Foster-Nyarko E."/>
            <person name="Jarju S."/>
            <person name="Secka A."/>
            <person name="Antonio M."/>
            <person name="Oren A."/>
            <person name="Chaudhuri R.R."/>
            <person name="La Ragione R."/>
            <person name="Hildebrand F."/>
            <person name="Pallen M.J."/>
        </authorList>
    </citation>
    <scope>NUCLEOTIDE SEQUENCE</scope>
    <source>
        <strain evidence="5">1068</strain>
    </source>
</reference>
<evidence type="ECO:0000256" key="3">
    <source>
        <dbReference type="ARBA" id="ARBA00023125"/>
    </source>
</evidence>
<dbReference type="FunFam" id="4.10.520.10:FF:000001">
    <property type="entry name" value="DNA-binding protein HU"/>
    <property type="match status" value="1"/>
</dbReference>
<evidence type="ECO:0000313" key="5">
    <source>
        <dbReference type="EMBL" id="HIZ65242.1"/>
    </source>
</evidence>
<dbReference type="SUPFAM" id="SSF47729">
    <property type="entry name" value="IHF-like DNA-binding proteins"/>
    <property type="match status" value="1"/>
</dbReference>
<dbReference type="GO" id="GO:0030261">
    <property type="term" value="P:chromosome condensation"/>
    <property type="evidence" value="ECO:0007669"/>
    <property type="project" value="UniProtKB-KW"/>
</dbReference>
<keyword evidence="2" id="KW-0226">DNA condensation</keyword>
<evidence type="ECO:0000256" key="1">
    <source>
        <dbReference type="ARBA" id="ARBA00010529"/>
    </source>
</evidence>
<dbReference type="InterPro" id="IPR020816">
    <property type="entry name" value="Histone-like_DNA-bd_CS"/>
</dbReference>
<dbReference type="AlphaFoldDB" id="A0A9D2JST2"/>
<protein>
    <submittedName>
        <fullName evidence="5">HU family DNA-binding protein</fullName>
    </submittedName>
</protein>
<evidence type="ECO:0000256" key="4">
    <source>
        <dbReference type="RuleBase" id="RU003939"/>
    </source>
</evidence>
<dbReference type="GO" id="GO:0042802">
    <property type="term" value="F:identical protein binding"/>
    <property type="evidence" value="ECO:0007669"/>
    <property type="project" value="UniProtKB-ARBA"/>
</dbReference>
<gene>
    <name evidence="5" type="ORF">H9809_04975</name>
</gene>
<dbReference type="GO" id="GO:1990103">
    <property type="term" value="C:DnaA-HU complex"/>
    <property type="evidence" value="ECO:0007669"/>
    <property type="project" value="UniProtKB-ARBA"/>
</dbReference>
<dbReference type="EMBL" id="DXBG01000121">
    <property type="protein sequence ID" value="HIZ65242.1"/>
    <property type="molecule type" value="Genomic_DNA"/>
</dbReference>
<keyword evidence="3 5" id="KW-0238">DNA-binding</keyword>
<dbReference type="GO" id="GO:0010467">
    <property type="term" value="P:gene expression"/>
    <property type="evidence" value="ECO:0007669"/>
    <property type="project" value="UniProtKB-ARBA"/>
</dbReference>
<dbReference type="PANTHER" id="PTHR33175:SF3">
    <property type="entry name" value="DNA-BINDING PROTEIN HU-BETA"/>
    <property type="match status" value="1"/>
</dbReference>
<evidence type="ECO:0000313" key="6">
    <source>
        <dbReference type="Proteomes" id="UP000824056"/>
    </source>
</evidence>
<dbReference type="GO" id="GO:0006270">
    <property type="term" value="P:DNA replication initiation"/>
    <property type="evidence" value="ECO:0007669"/>
    <property type="project" value="UniProtKB-ARBA"/>
</dbReference>
<name>A0A9D2JST2_9FIRM</name>
<dbReference type="Gene3D" id="4.10.520.10">
    <property type="entry name" value="IHF-like DNA-binding proteins"/>
    <property type="match status" value="1"/>
</dbReference>
<dbReference type="InterPro" id="IPR010992">
    <property type="entry name" value="IHF-like_DNA-bd_dom_sf"/>
</dbReference>